<dbReference type="Proteomes" id="UP000218231">
    <property type="component" value="Unassembled WGS sequence"/>
</dbReference>
<accession>A0A2A2L2G4</accession>
<proteinExistence type="predicted"/>
<reference evidence="1 2" key="1">
    <citation type="journal article" date="2017" name="Curr. Biol.">
        <title>Genome architecture and evolution of a unichromosomal asexual nematode.</title>
        <authorList>
            <person name="Fradin H."/>
            <person name="Zegar C."/>
            <person name="Gutwein M."/>
            <person name="Lucas J."/>
            <person name="Kovtun M."/>
            <person name="Corcoran D."/>
            <person name="Baugh L.R."/>
            <person name="Kiontke K."/>
            <person name="Gunsalus K."/>
            <person name="Fitch D.H."/>
            <person name="Piano F."/>
        </authorList>
    </citation>
    <scope>NUCLEOTIDE SEQUENCE [LARGE SCALE GENOMIC DNA]</scope>
    <source>
        <strain evidence="1">PF1309</strain>
    </source>
</reference>
<evidence type="ECO:0000313" key="1">
    <source>
        <dbReference type="EMBL" id="PAV80257.1"/>
    </source>
</evidence>
<comment type="caution">
    <text evidence="1">The sequence shown here is derived from an EMBL/GenBank/DDBJ whole genome shotgun (WGS) entry which is preliminary data.</text>
</comment>
<organism evidence="1 2">
    <name type="scientific">Diploscapter pachys</name>
    <dbReference type="NCBI Taxonomy" id="2018661"/>
    <lineage>
        <taxon>Eukaryota</taxon>
        <taxon>Metazoa</taxon>
        <taxon>Ecdysozoa</taxon>
        <taxon>Nematoda</taxon>
        <taxon>Chromadorea</taxon>
        <taxon>Rhabditida</taxon>
        <taxon>Rhabditina</taxon>
        <taxon>Rhabditomorpha</taxon>
        <taxon>Rhabditoidea</taxon>
        <taxon>Rhabditidae</taxon>
        <taxon>Diploscapter</taxon>
    </lineage>
</organism>
<sequence>MFCGMGNCTLSVDGQPYCICNDPCLIANETGTPCATMLNPCSAAAKRACGEPQNLGVYITTPSMNAPFFNRNHDHDELFASSSSILGNKQKV</sequence>
<evidence type="ECO:0000313" key="2">
    <source>
        <dbReference type="Proteomes" id="UP000218231"/>
    </source>
</evidence>
<protein>
    <submittedName>
        <fullName evidence="1">Uncharacterized protein</fullName>
    </submittedName>
</protein>
<keyword evidence="2" id="KW-1185">Reference proteome</keyword>
<dbReference type="EMBL" id="LIAE01007296">
    <property type="protein sequence ID" value="PAV80257.1"/>
    <property type="molecule type" value="Genomic_DNA"/>
</dbReference>
<gene>
    <name evidence="1" type="ORF">WR25_08804</name>
</gene>
<dbReference type="AlphaFoldDB" id="A0A2A2L2G4"/>
<name>A0A2A2L2G4_9BILA</name>